<comment type="caution">
    <text evidence="4">The sequence shown here is derived from an EMBL/GenBank/DDBJ whole genome shotgun (WGS) entry which is preliminary data.</text>
</comment>
<dbReference type="SUPFAM" id="SSF56529">
    <property type="entry name" value="FAH"/>
    <property type="match status" value="1"/>
</dbReference>
<reference evidence="4 5" key="1">
    <citation type="submission" date="2024-01" db="EMBL/GenBank/DDBJ databases">
        <authorList>
            <person name="Allen C."/>
            <person name="Tagirdzhanova G."/>
        </authorList>
    </citation>
    <scope>NUCLEOTIDE SEQUENCE [LARGE SCALE GENOMIC DNA]</scope>
</reference>
<gene>
    <name evidence="4" type="ORF">SEUCBS140593_002030</name>
</gene>
<evidence type="ECO:0000313" key="4">
    <source>
        <dbReference type="EMBL" id="CAK7213974.1"/>
    </source>
</evidence>
<dbReference type="Pfam" id="PF01557">
    <property type="entry name" value="FAA_hydrolase"/>
    <property type="match status" value="1"/>
</dbReference>
<dbReference type="Proteomes" id="UP001642482">
    <property type="component" value="Unassembled WGS sequence"/>
</dbReference>
<evidence type="ECO:0000259" key="3">
    <source>
        <dbReference type="Pfam" id="PF01557"/>
    </source>
</evidence>
<keyword evidence="2" id="KW-0479">Metal-binding</keyword>
<dbReference type="InterPro" id="IPR011234">
    <property type="entry name" value="Fumarylacetoacetase-like_C"/>
</dbReference>
<accession>A0ABP0B3T6</accession>
<dbReference type="EMBL" id="CAWUHD010000012">
    <property type="protein sequence ID" value="CAK7213974.1"/>
    <property type="molecule type" value="Genomic_DNA"/>
</dbReference>
<evidence type="ECO:0000256" key="1">
    <source>
        <dbReference type="ARBA" id="ARBA00010211"/>
    </source>
</evidence>
<dbReference type="InterPro" id="IPR036663">
    <property type="entry name" value="Fumarylacetoacetase_C_sf"/>
</dbReference>
<organism evidence="4 5">
    <name type="scientific">Sporothrix eucalyptigena</name>
    <dbReference type="NCBI Taxonomy" id="1812306"/>
    <lineage>
        <taxon>Eukaryota</taxon>
        <taxon>Fungi</taxon>
        <taxon>Dikarya</taxon>
        <taxon>Ascomycota</taxon>
        <taxon>Pezizomycotina</taxon>
        <taxon>Sordariomycetes</taxon>
        <taxon>Sordariomycetidae</taxon>
        <taxon>Ophiostomatales</taxon>
        <taxon>Ophiostomataceae</taxon>
        <taxon>Sporothrix</taxon>
    </lineage>
</organism>
<sequence length="286" mass="31521">MAAAQFDRLIRFSDASGNIHLGELPKDHTWDKDLSGITVQVYKGESAFDKNLTLTEETATVSQVLCPLADVPFIYGVGLNYKKHAAESGHALPRYPRTFVKYSDALTGPYDDVHVHPAAVDVDYEGELVFIMKDTVKNIPAGKKALDNVFAYTVGNDLSSRFWQDEKRGGNQSHYAKSFDQFAPIGPILVSTRVVPDPSKLVLRTFVNGEKRQESGVDDLIFEVSDIIHYLSQGRTMRRGAVVMTGTPSGVGSFLADGPKFLKDGDIVEIEIEGIGKIKNKFTFDS</sequence>
<dbReference type="Gene3D" id="3.90.850.10">
    <property type="entry name" value="Fumarylacetoacetase-like, C-terminal domain"/>
    <property type="match status" value="1"/>
</dbReference>
<proteinExistence type="inferred from homology"/>
<evidence type="ECO:0000313" key="5">
    <source>
        <dbReference type="Proteomes" id="UP001642482"/>
    </source>
</evidence>
<comment type="similarity">
    <text evidence="1">Belongs to the FAH family.</text>
</comment>
<keyword evidence="5" id="KW-1185">Reference proteome</keyword>
<feature type="domain" description="Fumarylacetoacetase-like C-terminal" evidence="3">
    <location>
        <begin position="74"/>
        <end position="282"/>
    </location>
</feature>
<dbReference type="PANTHER" id="PTHR11820:SF112">
    <property type="entry name" value="FUMARYLACETOACETATE HYDROLASE FAMILY PROTEIN (AFU_ORTHOLOGUE AFUA_1G02370)-RELATED"/>
    <property type="match status" value="1"/>
</dbReference>
<protein>
    <recommendedName>
        <fullName evidence="3">Fumarylacetoacetase-like C-terminal domain-containing protein</fullName>
    </recommendedName>
</protein>
<evidence type="ECO:0000256" key="2">
    <source>
        <dbReference type="ARBA" id="ARBA00022723"/>
    </source>
</evidence>
<dbReference type="PANTHER" id="PTHR11820">
    <property type="entry name" value="ACYLPYRUVASE"/>
    <property type="match status" value="1"/>
</dbReference>
<name>A0ABP0B3T6_9PEZI</name>